<feature type="region of interest" description="Disordered" evidence="6">
    <location>
        <begin position="188"/>
        <end position="215"/>
    </location>
</feature>
<dbReference type="Proteomes" id="UP001497497">
    <property type="component" value="Unassembled WGS sequence"/>
</dbReference>
<name>A0AAV2IKC9_LYMST</name>
<evidence type="ECO:0000256" key="6">
    <source>
        <dbReference type="SAM" id="MobiDB-lite"/>
    </source>
</evidence>
<comment type="similarity">
    <text evidence="5">Belongs to the TMEM179 family.</text>
</comment>
<keyword evidence="3 7" id="KW-1133">Transmembrane helix</keyword>
<dbReference type="Pfam" id="PF26158">
    <property type="entry name" value="Claudin_TMEM179-179B"/>
    <property type="match status" value="1"/>
</dbReference>
<proteinExistence type="inferred from homology"/>
<dbReference type="InterPro" id="IPR059010">
    <property type="entry name" value="TMEM179-179B"/>
</dbReference>
<dbReference type="EMBL" id="CAXITT010001008">
    <property type="protein sequence ID" value="CAL1547562.1"/>
    <property type="molecule type" value="Genomic_DNA"/>
</dbReference>
<evidence type="ECO:0000256" key="2">
    <source>
        <dbReference type="ARBA" id="ARBA00022692"/>
    </source>
</evidence>
<evidence type="ECO:0000313" key="8">
    <source>
        <dbReference type="EMBL" id="CAL1547562.1"/>
    </source>
</evidence>
<feature type="transmembrane region" description="Helical" evidence="7">
    <location>
        <begin position="65"/>
        <end position="86"/>
    </location>
</feature>
<protein>
    <recommendedName>
        <fullName evidence="10">MARVEL domain-containing protein</fullName>
    </recommendedName>
</protein>
<accession>A0AAV2IKC9</accession>
<evidence type="ECO:0000256" key="1">
    <source>
        <dbReference type="ARBA" id="ARBA00004141"/>
    </source>
</evidence>
<feature type="transmembrane region" description="Helical" evidence="7">
    <location>
        <begin position="153"/>
        <end position="174"/>
    </location>
</feature>
<evidence type="ECO:0000256" key="4">
    <source>
        <dbReference type="ARBA" id="ARBA00023136"/>
    </source>
</evidence>
<feature type="transmembrane region" description="Helical" evidence="7">
    <location>
        <begin position="17"/>
        <end position="37"/>
    </location>
</feature>
<evidence type="ECO:0000256" key="3">
    <source>
        <dbReference type="ARBA" id="ARBA00022989"/>
    </source>
</evidence>
<comment type="caution">
    <text evidence="8">The sequence shown here is derived from an EMBL/GenBank/DDBJ whole genome shotgun (WGS) entry which is preliminary data.</text>
</comment>
<organism evidence="8 9">
    <name type="scientific">Lymnaea stagnalis</name>
    <name type="common">Great pond snail</name>
    <name type="synonym">Helix stagnalis</name>
    <dbReference type="NCBI Taxonomy" id="6523"/>
    <lineage>
        <taxon>Eukaryota</taxon>
        <taxon>Metazoa</taxon>
        <taxon>Spiralia</taxon>
        <taxon>Lophotrochozoa</taxon>
        <taxon>Mollusca</taxon>
        <taxon>Gastropoda</taxon>
        <taxon>Heterobranchia</taxon>
        <taxon>Euthyneura</taxon>
        <taxon>Panpulmonata</taxon>
        <taxon>Hygrophila</taxon>
        <taxon>Lymnaeoidea</taxon>
        <taxon>Lymnaeidae</taxon>
        <taxon>Lymnaea</taxon>
    </lineage>
</organism>
<keyword evidence="4 7" id="KW-0472">Membrane</keyword>
<gene>
    <name evidence="8" type="ORF">GSLYS_00020879001</name>
</gene>
<evidence type="ECO:0000256" key="7">
    <source>
        <dbReference type="SAM" id="Phobius"/>
    </source>
</evidence>
<evidence type="ECO:0000256" key="5">
    <source>
        <dbReference type="ARBA" id="ARBA00093776"/>
    </source>
</evidence>
<feature type="transmembrane region" description="Helical" evidence="7">
    <location>
        <begin position="107"/>
        <end position="127"/>
    </location>
</feature>
<dbReference type="AlphaFoldDB" id="A0AAV2IKC9"/>
<evidence type="ECO:0008006" key="10">
    <source>
        <dbReference type="Google" id="ProtNLM"/>
    </source>
</evidence>
<comment type="subcellular location">
    <subcellularLocation>
        <location evidence="1">Membrane</location>
        <topology evidence="1">Multi-pass membrane protein</topology>
    </subcellularLocation>
</comment>
<evidence type="ECO:0000313" key="9">
    <source>
        <dbReference type="Proteomes" id="UP001497497"/>
    </source>
</evidence>
<keyword evidence="9" id="KW-1185">Reference proteome</keyword>
<keyword evidence="2 7" id="KW-0812">Transmembrane</keyword>
<reference evidence="8 9" key="1">
    <citation type="submission" date="2024-04" db="EMBL/GenBank/DDBJ databases">
        <authorList>
            <consortium name="Genoscope - CEA"/>
            <person name="William W."/>
        </authorList>
    </citation>
    <scope>NUCLEOTIDE SEQUENCE [LARGE SCALE GENOMIC DNA]</scope>
</reference>
<sequence length="215" mass="23856">MGFLDLFDVTVVNLARLVTYSILVFFSFFIFVGVAVMKKEAYGNCPLYADGKAGFGPVSDCNYPMVIAILFQLLYTLYRIVLILLIKCGMQLGPFSTHFKLVDLVHWGVDALGLLTTFISACILSAGHNYTCDRIGKVCGDRPWVHSSRSAQAGAWLGTCFWLFLVLIGFLHIWREGGILCFKRAPTPSADAKTKDEEVPPPLSTISLENPYEDL</sequence>